<protein>
    <submittedName>
        <fullName evidence="1">Uncharacterized protein</fullName>
    </submittedName>
</protein>
<organism evidence="1 2">
    <name type="scientific">Streptomyces kronopolitis</name>
    <dbReference type="NCBI Taxonomy" id="1612435"/>
    <lineage>
        <taxon>Bacteria</taxon>
        <taxon>Bacillati</taxon>
        <taxon>Actinomycetota</taxon>
        <taxon>Actinomycetes</taxon>
        <taxon>Kitasatosporales</taxon>
        <taxon>Streptomycetaceae</taxon>
        <taxon>Streptomyces</taxon>
    </lineage>
</organism>
<reference evidence="2" key="1">
    <citation type="journal article" date="2019" name="Int. J. Syst. Evol. Microbiol.">
        <title>The Global Catalogue of Microorganisms (GCM) 10K type strain sequencing project: providing services to taxonomists for standard genome sequencing and annotation.</title>
        <authorList>
            <consortium name="The Broad Institute Genomics Platform"/>
            <consortium name="The Broad Institute Genome Sequencing Center for Infectious Disease"/>
            <person name="Wu L."/>
            <person name="Ma J."/>
        </authorList>
    </citation>
    <scope>NUCLEOTIDE SEQUENCE [LARGE SCALE GENOMIC DNA]</scope>
    <source>
        <strain evidence="2">CGMCC 4.7323</strain>
    </source>
</reference>
<dbReference type="EMBL" id="BMND01000009">
    <property type="protein sequence ID" value="GGN44755.1"/>
    <property type="molecule type" value="Genomic_DNA"/>
</dbReference>
<evidence type="ECO:0000313" key="1">
    <source>
        <dbReference type="EMBL" id="GGN44755.1"/>
    </source>
</evidence>
<keyword evidence="2" id="KW-1185">Reference proteome</keyword>
<accession>A0ABQ2JCK9</accession>
<gene>
    <name evidence="1" type="ORF">GCM10012285_27620</name>
</gene>
<sequence>MTIPRSKMSSITSYNVPARGGQAISPAEVVEVIAGVLFVVGQAVALWAGIGHVSGGGSLPAAEEAYAELCPHQHSVQGAGERTLSGTDRGPAARCRGCWKTRRRSPSRGVGGDVLAMGRWNLVWVVWDAQQLAGVESMSLMSAELPAQVSKGQLQKAQSGTFLLTRGERPER</sequence>
<proteinExistence type="predicted"/>
<comment type="caution">
    <text evidence="1">The sequence shown here is derived from an EMBL/GenBank/DDBJ whole genome shotgun (WGS) entry which is preliminary data.</text>
</comment>
<dbReference type="Proteomes" id="UP000600080">
    <property type="component" value="Unassembled WGS sequence"/>
</dbReference>
<name>A0ABQ2JCK9_9ACTN</name>
<evidence type="ECO:0000313" key="2">
    <source>
        <dbReference type="Proteomes" id="UP000600080"/>
    </source>
</evidence>